<dbReference type="CDD" id="cd01572">
    <property type="entry name" value="QPRTase"/>
    <property type="match status" value="1"/>
</dbReference>
<dbReference type="AlphaFoldDB" id="A0A644ZE27"/>
<dbReference type="InterPro" id="IPR037128">
    <property type="entry name" value="Quinolinate_PRibosylTase_N_sf"/>
</dbReference>
<keyword evidence="8 14" id="KW-0808">Transferase</keyword>
<dbReference type="InterPro" id="IPR004393">
    <property type="entry name" value="NadC"/>
</dbReference>
<reference evidence="14" key="1">
    <citation type="submission" date="2019-08" db="EMBL/GenBank/DDBJ databases">
        <authorList>
            <person name="Kucharzyk K."/>
            <person name="Murdoch R.W."/>
            <person name="Higgins S."/>
            <person name="Loffler F."/>
        </authorList>
    </citation>
    <scope>NUCLEOTIDE SEQUENCE</scope>
</reference>
<dbReference type="Pfam" id="PF02749">
    <property type="entry name" value="QRPTase_N"/>
    <property type="match status" value="1"/>
</dbReference>
<dbReference type="SUPFAM" id="SSF51690">
    <property type="entry name" value="Nicotinate/Quinolinate PRTase C-terminal domain-like"/>
    <property type="match status" value="1"/>
</dbReference>
<evidence type="ECO:0000256" key="7">
    <source>
        <dbReference type="ARBA" id="ARBA00022676"/>
    </source>
</evidence>
<dbReference type="FunFam" id="3.20.20.70:FF:000030">
    <property type="entry name" value="Nicotinate-nucleotide pyrophosphorylase, carboxylating"/>
    <property type="match status" value="1"/>
</dbReference>
<evidence type="ECO:0000259" key="12">
    <source>
        <dbReference type="Pfam" id="PF01729"/>
    </source>
</evidence>
<organism evidence="14">
    <name type="scientific">bioreactor metagenome</name>
    <dbReference type="NCBI Taxonomy" id="1076179"/>
    <lineage>
        <taxon>unclassified sequences</taxon>
        <taxon>metagenomes</taxon>
        <taxon>ecological metagenomes</taxon>
    </lineage>
</organism>
<dbReference type="InterPro" id="IPR013785">
    <property type="entry name" value="Aldolase_TIM"/>
</dbReference>
<comment type="caution">
    <text evidence="14">The sequence shown here is derived from an EMBL/GenBank/DDBJ whole genome shotgun (WGS) entry which is preliminary data.</text>
</comment>
<accession>A0A644ZE27</accession>
<comment type="similarity">
    <text evidence="3">Belongs to the NadC/ModD family.</text>
</comment>
<keyword evidence="7 14" id="KW-0328">Glycosyltransferase</keyword>
<dbReference type="UniPathway" id="UPA00253">
    <property type="reaction ID" value="UER00331"/>
</dbReference>
<dbReference type="GO" id="GO:0004514">
    <property type="term" value="F:nicotinate-nucleotide diphosphorylase (carboxylating) activity"/>
    <property type="evidence" value="ECO:0007669"/>
    <property type="project" value="UniProtKB-EC"/>
</dbReference>
<dbReference type="PIRSF" id="PIRSF006250">
    <property type="entry name" value="NadC_ModD"/>
    <property type="match status" value="1"/>
</dbReference>
<evidence type="ECO:0000256" key="5">
    <source>
        <dbReference type="ARBA" id="ARBA00011944"/>
    </source>
</evidence>
<dbReference type="NCBIfam" id="TIGR00078">
    <property type="entry name" value="nadC"/>
    <property type="match status" value="1"/>
</dbReference>
<evidence type="ECO:0000313" key="14">
    <source>
        <dbReference type="EMBL" id="MPM39130.1"/>
    </source>
</evidence>
<dbReference type="GO" id="GO:0009435">
    <property type="term" value="P:NAD+ biosynthetic process"/>
    <property type="evidence" value="ECO:0007669"/>
    <property type="project" value="UniProtKB-UniPathway"/>
</dbReference>
<keyword evidence="6" id="KW-0662">Pyridine nucleotide biosynthesis</keyword>
<dbReference type="GO" id="GO:0005737">
    <property type="term" value="C:cytoplasm"/>
    <property type="evidence" value="ECO:0007669"/>
    <property type="project" value="TreeGrafter"/>
</dbReference>
<dbReference type="InterPro" id="IPR027277">
    <property type="entry name" value="NadC/ModD"/>
</dbReference>
<dbReference type="Pfam" id="PF01729">
    <property type="entry name" value="QRPTase_C"/>
    <property type="match status" value="1"/>
</dbReference>
<dbReference type="Gene3D" id="3.20.20.70">
    <property type="entry name" value="Aldolase class I"/>
    <property type="match status" value="1"/>
</dbReference>
<dbReference type="EMBL" id="VSSQ01008532">
    <property type="protein sequence ID" value="MPM39130.1"/>
    <property type="molecule type" value="Genomic_DNA"/>
</dbReference>
<dbReference type="InterPro" id="IPR002638">
    <property type="entry name" value="Quinolinate_PRibosylTrfase_C"/>
</dbReference>
<feature type="domain" description="Quinolinate phosphoribosyl transferase C-terminal" evidence="12">
    <location>
        <begin position="110"/>
        <end position="273"/>
    </location>
</feature>
<dbReference type="InterPro" id="IPR036068">
    <property type="entry name" value="Nicotinate_pribotase-like_C"/>
</dbReference>
<evidence type="ECO:0000256" key="4">
    <source>
        <dbReference type="ARBA" id="ARBA00011218"/>
    </source>
</evidence>
<dbReference type="EC" id="2.4.2.19" evidence="5"/>
<sequence length="279" mass="29891">MRNEYLIDKIISLAIEEDVENGDVTTNSLVPESTLAVAEMTAKADGVISGIDIARMVFERFDKNIRWSPSTTEGGRVKKGDAIVRVEGSYRALLTGERTALNILQRMSGIATATSNYVKELEGTATQLLDTRKTAPGMRILDKIAVKAGGGTNHRMGLYDLALIKDNHIKVAGGITEAVKEVRAYAPGIKVEVEVTTLEETKEAVTAGADIIMLDNMSNEMMEAAVKLIDGRAKTEASGNMTIGRLKGVAATGVDYISVGALTHSVTALDISMNIVPHK</sequence>
<evidence type="ECO:0000256" key="3">
    <source>
        <dbReference type="ARBA" id="ARBA00009400"/>
    </source>
</evidence>
<evidence type="ECO:0000256" key="8">
    <source>
        <dbReference type="ARBA" id="ARBA00022679"/>
    </source>
</evidence>
<protein>
    <recommendedName>
        <fullName evidence="11">Probable nicotinate-nucleotide pyrophosphorylase [carboxylating]</fullName>
        <ecNumber evidence="5">2.4.2.19</ecNumber>
    </recommendedName>
    <alternativeName>
        <fullName evidence="9">Quinolinate phosphoribosyltransferase [decarboxylating]</fullName>
    </alternativeName>
</protein>
<evidence type="ECO:0000256" key="10">
    <source>
        <dbReference type="ARBA" id="ARBA00047445"/>
    </source>
</evidence>
<comment type="pathway">
    <text evidence="2">Cofactor biosynthesis; NAD(+) biosynthesis; nicotinate D-ribonucleotide from quinolinate: step 1/1.</text>
</comment>
<evidence type="ECO:0000256" key="1">
    <source>
        <dbReference type="ARBA" id="ARBA00003237"/>
    </source>
</evidence>
<evidence type="ECO:0000256" key="11">
    <source>
        <dbReference type="ARBA" id="ARBA00069173"/>
    </source>
</evidence>
<comment type="function">
    <text evidence="1">Involved in the catabolism of quinolinic acid (QA).</text>
</comment>
<proteinExistence type="inferred from homology"/>
<dbReference type="PANTHER" id="PTHR32179:SF3">
    <property type="entry name" value="NICOTINATE-NUCLEOTIDE PYROPHOSPHORYLASE [CARBOXYLATING]"/>
    <property type="match status" value="1"/>
</dbReference>
<name>A0A644ZE27_9ZZZZ</name>
<evidence type="ECO:0000256" key="2">
    <source>
        <dbReference type="ARBA" id="ARBA00004893"/>
    </source>
</evidence>
<dbReference type="FunFam" id="3.90.1170.20:FF:000001">
    <property type="entry name" value="Nicotinate-nucleotide diphosphorylase (Carboxylating)"/>
    <property type="match status" value="1"/>
</dbReference>
<dbReference type="GO" id="GO:0034213">
    <property type="term" value="P:quinolinate catabolic process"/>
    <property type="evidence" value="ECO:0007669"/>
    <property type="project" value="TreeGrafter"/>
</dbReference>
<evidence type="ECO:0000259" key="13">
    <source>
        <dbReference type="Pfam" id="PF02749"/>
    </source>
</evidence>
<evidence type="ECO:0000256" key="9">
    <source>
        <dbReference type="ARBA" id="ARBA00033102"/>
    </source>
</evidence>
<dbReference type="SUPFAM" id="SSF54675">
    <property type="entry name" value="Nicotinate/Quinolinate PRTase N-terminal domain-like"/>
    <property type="match status" value="1"/>
</dbReference>
<comment type="subunit">
    <text evidence="4">Hexamer formed by 3 homodimers.</text>
</comment>
<dbReference type="Gene3D" id="3.90.1170.20">
    <property type="entry name" value="Quinolinate phosphoribosyl transferase, N-terminal domain"/>
    <property type="match status" value="1"/>
</dbReference>
<evidence type="ECO:0000256" key="6">
    <source>
        <dbReference type="ARBA" id="ARBA00022642"/>
    </source>
</evidence>
<dbReference type="PANTHER" id="PTHR32179">
    <property type="entry name" value="NICOTINATE-NUCLEOTIDE PYROPHOSPHORYLASE [CARBOXYLATING]"/>
    <property type="match status" value="1"/>
</dbReference>
<gene>
    <name evidence="14" type="primary">nadC_26</name>
    <name evidence="14" type="ORF">SDC9_85762</name>
</gene>
<dbReference type="InterPro" id="IPR022412">
    <property type="entry name" value="Quinolinate_PRibosylTrfase_N"/>
</dbReference>
<feature type="domain" description="Quinolinate phosphoribosyl transferase N-terminal" evidence="13">
    <location>
        <begin position="23"/>
        <end position="108"/>
    </location>
</feature>
<comment type="catalytic activity">
    <reaction evidence="10">
        <text>nicotinate beta-D-ribonucleotide + CO2 + diphosphate = quinolinate + 5-phospho-alpha-D-ribose 1-diphosphate + 2 H(+)</text>
        <dbReference type="Rhea" id="RHEA:12733"/>
        <dbReference type="ChEBI" id="CHEBI:15378"/>
        <dbReference type="ChEBI" id="CHEBI:16526"/>
        <dbReference type="ChEBI" id="CHEBI:29959"/>
        <dbReference type="ChEBI" id="CHEBI:33019"/>
        <dbReference type="ChEBI" id="CHEBI:57502"/>
        <dbReference type="ChEBI" id="CHEBI:58017"/>
        <dbReference type="EC" id="2.4.2.19"/>
    </reaction>
</comment>